<feature type="domain" description="HTH lysR-type" evidence="5">
    <location>
        <begin position="1"/>
        <end position="58"/>
    </location>
</feature>
<keyword evidence="3" id="KW-0238">DNA-binding</keyword>
<evidence type="ECO:0000256" key="1">
    <source>
        <dbReference type="ARBA" id="ARBA00009437"/>
    </source>
</evidence>
<evidence type="ECO:0000256" key="2">
    <source>
        <dbReference type="ARBA" id="ARBA00023015"/>
    </source>
</evidence>
<dbReference type="PROSITE" id="PS50931">
    <property type="entry name" value="HTH_LYSR"/>
    <property type="match status" value="1"/>
</dbReference>
<dbReference type="RefSeq" id="WP_131011886.1">
    <property type="nucleotide sequence ID" value="NZ_SIRE01000003.1"/>
</dbReference>
<evidence type="ECO:0000259" key="5">
    <source>
        <dbReference type="PROSITE" id="PS50931"/>
    </source>
</evidence>
<accession>A0A4Q9DVU0</accession>
<dbReference type="AlphaFoldDB" id="A0A4Q9DVU0"/>
<dbReference type="Gene3D" id="1.10.10.10">
    <property type="entry name" value="Winged helix-like DNA-binding domain superfamily/Winged helix DNA-binding domain"/>
    <property type="match status" value="1"/>
</dbReference>
<comment type="similarity">
    <text evidence="1">Belongs to the LysR transcriptional regulatory family.</text>
</comment>
<evidence type="ECO:0000313" key="6">
    <source>
        <dbReference type="EMBL" id="TBL81174.1"/>
    </source>
</evidence>
<dbReference type="PANTHER" id="PTHR30126:SF40">
    <property type="entry name" value="HTH-TYPE TRANSCRIPTIONAL REGULATOR GLTR"/>
    <property type="match status" value="1"/>
</dbReference>
<dbReference type="Proteomes" id="UP000293142">
    <property type="component" value="Unassembled WGS sequence"/>
</dbReference>
<evidence type="ECO:0000256" key="3">
    <source>
        <dbReference type="ARBA" id="ARBA00023125"/>
    </source>
</evidence>
<dbReference type="InterPro" id="IPR005119">
    <property type="entry name" value="LysR_subst-bd"/>
</dbReference>
<gene>
    <name evidence="6" type="ORF">EYB31_03515</name>
</gene>
<name>A0A4Q9DVU0_9BACL</name>
<dbReference type="Gene3D" id="3.40.190.290">
    <property type="match status" value="1"/>
</dbReference>
<dbReference type="PANTHER" id="PTHR30126">
    <property type="entry name" value="HTH-TYPE TRANSCRIPTIONAL REGULATOR"/>
    <property type="match status" value="1"/>
</dbReference>
<dbReference type="PRINTS" id="PR00039">
    <property type="entry name" value="HTHLYSR"/>
</dbReference>
<evidence type="ECO:0000256" key="4">
    <source>
        <dbReference type="ARBA" id="ARBA00023163"/>
    </source>
</evidence>
<dbReference type="SUPFAM" id="SSF46785">
    <property type="entry name" value="Winged helix' DNA-binding domain"/>
    <property type="match status" value="1"/>
</dbReference>
<dbReference type="Pfam" id="PF03466">
    <property type="entry name" value="LysR_substrate"/>
    <property type="match status" value="1"/>
</dbReference>
<dbReference type="GO" id="GO:0003700">
    <property type="term" value="F:DNA-binding transcription factor activity"/>
    <property type="evidence" value="ECO:0007669"/>
    <property type="project" value="InterPro"/>
</dbReference>
<sequence length="319" mass="35118">MESGDLRVFQIVAREGSITKAAAELNYVQSNVTARIQQLEAELQTTLFTRHNRGMRLTPSGSLLLSYADKVIGLLEEAYKVVTESTEPSGALTIGSLQTTAAVRLPKPLAAYLKTYPQVHLSLIAGHTRQLIDKVLRYELDGAFVSGPVHHPELLEELIFEEELVIVSEFAINSLHDAVVRPALVFSGGCSYRELMEQWLHACSVHQPQIMEFGTLEAIIGGVSAGLGISMLPKTVIAKAEAEGNLRSHAIELSLSKAQTVFIRRQDAFVSAAMRKLLDAVKQYENGLQAREEIGTTERISSMNTTTERMNYLAAPEKR</sequence>
<dbReference type="GO" id="GO:0000976">
    <property type="term" value="F:transcription cis-regulatory region binding"/>
    <property type="evidence" value="ECO:0007669"/>
    <property type="project" value="TreeGrafter"/>
</dbReference>
<keyword evidence="4" id="KW-0804">Transcription</keyword>
<dbReference type="InterPro" id="IPR036388">
    <property type="entry name" value="WH-like_DNA-bd_sf"/>
</dbReference>
<organism evidence="6 7">
    <name type="scientific">Paenibacillus thalictri</name>
    <dbReference type="NCBI Taxonomy" id="2527873"/>
    <lineage>
        <taxon>Bacteria</taxon>
        <taxon>Bacillati</taxon>
        <taxon>Bacillota</taxon>
        <taxon>Bacilli</taxon>
        <taxon>Bacillales</taxon>
        <taxon>Paenibacillaceae</taxon>
        <taxon>Paenibacillus</taxon>
    </lineage>
</organism>
<keyword evidence="7" id="KW-1185">Reference proteome</keyword>
<proteinExistence type="inferred from homology"/>
<keyword evidence="2" id="KW-0805">Transcription regulation</keyword>
<dbReference type="EMBL" id="SIRE01000003">
    <property type="protein sequence ID" value="TBL81174.1"/>
    <property type="molecule type" value="Genomic_DNA"/>
</dbReference>
<dbReference type="InterPro" id="IPR000847">
    <property type="entry name" value="LysR_HTH_N"/>
</dbReference>
<evidence type="ECO:0000313" key="7">
    <source>
        <dbReference type="Proteomes" id="UP000293142"/>
    </source>
</evidence>
<dbReference type="InterPro" id="IPR036390">
    <property type="entry name" value="WH_DNA-bd_sf"/>
</dbReference>
<dbReference type="FunFam" id="1.10.10.10:FF:000001">
    <property type="entry name" value="LysR family transcriptional regulator"/>
    <property type="match status" value="1"/>
</dbReference>
<dbReference type="OrthoDB" id="8479357at2"/>
<comment type="caution">
    <text evidence="6">The sequence shown here is derived from an EMBL/GenBank/DDBJ whole genome shotgun (WGS) entry which is preliminary data.</text>
</comment>
<dbReference type="Pfam" id="PF00126">
    <property type="entry name" value="HTH_1"/>
    <property type="match status" value="1"/>
</dbReference>
<dbReference type="SUPFAM" id="SSF53850">
    <property type="entry name" value="Periplasmic binding protein-like II"/>
    <property type="match status" value="1"/>
</dbReference>
<protein>
    <submittedName>
        <fullName evidence="6">LysR family transcriptional regulator</fullName>
    </submittedName>
</protein>
<reference evidence="6 7" key="1">
    <citation type="submission" date="2019-02" db="EMBL/GenBank/DDBJ databases">
        <title>Paenibacillus sp. nov., isolated from surface-sterilized tissue of Thalictrum simplex L.</title>
        <authorList>
            <person name="Tuo L."/>
        </authorList>
    </citation>
    <scope>NUCLEOTIDE SEQUENCE [LARGE SCALE GENOMIC DNA]</scope>
    <source>
        <strain evidence="6 7">N2SHLJ1</strain>
    </source>
</reference>